<proteinExistence type="predicted"/>
<reference evidence="2" key="1">
    <citation type="submission" date="2016-10" db="EMBL/GenBank/DDBJ databases">
        <authorList>
            <person name="Benchimol M."/>
            <person name="Almeida L.G."/>
            <person name="Vasconcelos A.T."/>
            <person name="Perreira-Neves A."/>
            <person name="Rosa I.A."/>
            <person name="Tasca T."/>
            <person name="Bogo M.R."/>
            <person name="de Souza W."/>
        </authorList>
    </citation>
    <scope>NUCLEOTIDE SEQUENCE [LARGE SCALE GENOMIC DNA]</scope>
    <source>
        <strain evidence="2">K</strain>
    </source>
</reference>
<dbReference type="VEuPathDB" id="TrichDB:TRFO_37294"/>
<dbReference type="EMBL" id="MLAK01001170">
    <property type="protein sequence ID" value="OHS96552.1"/>
    <property type="molecule type" value="Genomic_DNA"/>
</dbReference>
<keyword evidence="3" id="KW-1185">Reference proteome</keyword>
<dbReference type="GeneID" id="94846044"/>
<comment type="caution">
    <text evidence="2">The sequence shown here is derived from an EMBL/GenBank/DDBJ whole genome shotgun (WGS) entry which is preliminary data.</text>
</comment>
<dbReference type="AlphaFoldDB" id="A0A1J4JBN1"/>
<sequence length="127" mass="14248">MFEDYNPNLQKSPIIPSPFRRQLFEPCEQGLCHPIVNRSLIPPPKNDFSSDPVPIIAANGEELFRLSDVKKIIEAELLQAEEEVRESFMKDLTAELAIALNQQIPDGPKGIPNSNSVPDDISPYIYS</sequence>
<accession>A0A1J4JBN1</accession>
<protein>
    <submittedName>
        <fullName evidence="2">Uncharacterized protein</fullName>
    </submittedName>
</protein>
<gene>
    <name evidence="2" type="ORF">TRFO_37294</name>
</gene>
<evidence type="ECO:0000256" key="1">
    <source>
        <dbReference type="SAM" id="MobiDB-lite"/>
    </source>
</evidence>
<dbReference type="RefSeq" id="XP_068349689.1">
    <property type="nucleotide sequence ID" value="XM_068511340.1"/>
</dbReference>
<name>A0A1J4JBN1_9EUKA</name>
<organism evidence="2 3">
    <name type="scientific">Tritrichomonas foetus</name>
    <dbReference type="NCBI Taxonomy" id="1144522"/>
    <lineage>
        <taxon>Eukaryota</taxon>
        <taxon>Metamonada</taxon>
        <taxon>Parabasalia</taxon>
        <taxon>Tritrichomonadida</taxon>
        <taxon>Tritrichomonadidae</taxon>
        <taxon>Tritrichomonas</taxon>
    </lineage>
</organism>
<evidence type="ECO:0000313" key="3">
    <source>
        <dbReference type="Proteomes" id="UP000179807"/>
    </source>
</evidence>
<evidence type="ECO:0000313" key="2">
    <source>
        <dbReference type="EMBL" id="OHS96552.1"/>
    </source>
</evidence>
<dbReference type="Proteomes" id="UP000179807">
    <property type="component" value="Unassembled WGS sequence"/>
</dbReference>
<feature type="region of interest" description="Disordered" evidence="1">
    <location>
        <begin position="104"/>
        <end position="127"/>
    </location>
</feature>